<feature type="compositionally biased region" description="Polar residues" evidence="1">
    <location>
        <begin position="8"/>
        <end position="21"/>
    </location>
</feature>
<evidence type="ECO:0000256" key="1">
    <source>
        <dbReference type="SAM" id="MobiDB-lite"/>
    </source>
</evidence>
<evidence type="ECO:0000313" key="3">
    <source>
        <dbReference type="Proteomes" id="UP001152484"/>
    </source>
</evidence>
<name>A0A9P0Z1X2_CUSEU</name>
<proteinExistence type="predicted"/>
<dbReference type="AlphaFoldDB" id="A0A9P0Z1X2"/>
<accession>A0A9P0Z1X2</accession>
<dbReference type="Proteomes" id="UP001152484">
    <property type="component" value="Unassembled WGS sequence"/>
</dbReference>
<evidence type="ECO:0000313" key="2">
    <source>
        <dbReference type="EMBL" id="CAH9086230.1"/>
    </source>
</evidence>
<protein>
    <submittedName>
        <fullName evidence="2">Uncharacterized protein</fullName>
    </submittedName>
</protein>
<keyword evidence="3" id="KW-1185">Reference proteome</keyword>
<dbReference type="EMBL" id="CAMAPE010000019">
    <property type="protein sequence ID" value="CAH9086230.1"/>
    <property type="molecule type" value="Genomic_DNA"/>
</dbReference>
<reference evidence="2" key="1">
    <citation type="submission" date="2022-07" db="EMBL/GenBank/DDBJ databases">
        <authorList>
            <person name="Macas J."/>
            <person name="Novak P."/>
            <person name="Neumann P."/>
        </authorList>
    </citation>
    <scope>NUCLEOTIDE SEQUENCE</scope>
</reference>
<gene>
    <name evidence="2" type="ORF">CEURO_LOCUS9527</name>
</gene>
<sequence length="85" mass="9334">MGVATLKSWRSVQSKNTSVGPRNTEHSRWKKPNARLIKINLDGALDLINGGRACRWAACDHTGLFIRGGVLSSTTSWPPDFIEAL</sequence>
<comment type="caution">
    <text evidence="2">The sequence shown here is derived from an EMBL/GenBank/DDBJ whole genome shotgun (WGS) entry which is preliminary data.</text>
</comment>
<organism evidence="2 3">
    <name type="scientific">Cuscuta europaea</name>
    <name type="common">European dodder</name>
    <dbReference type="NCBI Taxonomy" id="41803"/>
    <lineage>
        <taxon>Eukaryota</taxon>
        <taxon>Viridiplantae</taxon>
        <taxon>Streptophyta</taxon>
        <taxon>Embryophyta</taxon>
        <taxon>Tracheophyta</taxon>
        <taxon>Spermatophyta</taxon>
        <taxon>Magnoliopsida</taxon>
        <taxon>eudicotyledons</taxon>
        <taxon>Gunneridae</taxon>
        <taxon>Pentapetalae</taxon>
        <taxon>asterids</taxon>
        <taxon>lamiids</taxon>
        <taxon>Solanales</taxon>
        <taxon>Convolvulaceae</taxon>
        <taxon>Cuscuteae</taxon>
        <taxon>Cuscuta</taxon>
        <taxon>Cuscuta subgen. Cuscuta</taxon>
    </lineage>
</organism>
<feature type="region of interest" description="Disordered" evidence="1">
    <location>
        <begin position="1"/>
        <end position="27"/>
    </location>
</feature>